<name>A0A8S5V6L8_9CAUD</name>
<protein>
    <submittedName>
        <fullName evidence="1">Uncharacterized protein</fullName>
    </submittedName>
</protein>
<reference evidence="1" key="1">
    <citation type="journal article" date="2021" name="Proc. Natl. Acad. Sci. U.S.A.">
        <title>A Catalog of Tens of Thousands of Viruses from Human Metagenomes Reveals Hidden Associations with Chronic Diseases.</title>
        <authorList>
            <person name="Tisza M.J."/>
            <person name="Buck C.B."/>
        </authorList>
    </citation>
    <scope>NUCLEOTIDE SEQUENCE</scope>
    <source>
        <strain evidence="1">CtXt06</strain>
    </source>
</reference>
<evidence type="ECO:0000313" key="1">
    <source>
        <dbReference type="EMBL" id="DAG02394.1"/>
    </source>
</evidence>
<dbReference type="EMBL" id="BK016209">
    <property type="protein sequence ID" value="DAG02394.1"/>
    <property type="molecule type" value="Genomic_DNA"/>
</dbReference>
<proteinExistence type="predicted"/>
<accession>A0A8S5V6L8</accession>
<organism evidence="1">
    <name type="scientific">CrAss-like virus sp. ctXt06</name>
    <dbReference type="NCBI Taxonomy" id="2825837"/>
    <lineage>
        <taxon>Viruses</taxon>
        <taxon>Duplodnaviria</taxon>
        <taxon>Heunggongvirae</taxon>
        <taxon>Uroviricota</taxon>
        <taxon>Caudoviricetes</taxon>
        <taxon>Crassvirales</taxon>
    </lineage>
</organism>
<sequence length="205" mass="22872">MRRTDLIIDNMLVIDDNGMPQAPDVRQLMDKDIRTLYQQDKSKDKSQYIKDCIVIYYMGDPKSPAKQSGLSDGEALKMAIEQAGLPANYIPNQLVRKIISRYYAANIGEAGRVVENLLKTLHNVNIAIDAINMLLNEKLRDKANLTVENVSDIMDLINQVSAKASDLPKILKSLDEAKENLMYEKETETARGGMAVSSSMDASAY</sequence>